<feature type="region of interest" description="Disordered" evidence="1">
    <location>
        <begin position="70"/>
        <end position="89"/>
    </location>
</feature>
<feature type="compositionally biased region" description="Acidic residues" evidence="1">
    <location>
        <begin position="70"/>
        <end position="82"/>
    </location>
</feature>
<evidence type="ECO:0000256" key="1">
    <source>
        <dbReference type="SAM" id="MobiDB-lite"/>
    </source>
</evidence>
<accession>A0A9P0LBC6</accession>
<evidence type="ECO:0000313" key="3">
    <source>
        <dbReference type="Proteomes" id="UP001152888"/>
    </source>
</evidence>
<dbReference type="Proteomes" id="UP001152888">
    <property type="component" value="Unassembled WGS sequence"/>
</dbReference>
<reference evidence="2" key="1">
    <citation type="submission" date="2022-03" db="EMBL/GenBank/DDBJ databases">
        <authorList>
            <person name="Sayadi A."/>
        </authorList>
    </citation>
    <scope>NUCLEOTIDE SEQUENCE</scope>
</reference>
<gene>
    <name evidence="2" type="ORF">ACAOBT_LOCUS20259</name>
</gene>
<comment type="caution">
    <text evidence="2">The sequence shown here is derived from an EMBL/GenBank/DDBJ whole genome shotgun (WGS) entry which is preliminary data.</text>
</comment>
<evidence type="ECO:0000313" key="2">
    <source>
        <dbReference type="EMBL" id="CAH1991421.1"/>
    </source>
</evidence>
<protein>
    <submittedName>
        <fullName evidence="2">Uncharacterized protein</fullName>
    </submittedName>
</protein>
<dbReference type="EMBL" id="CAKOFQ010007112">
    <property type="protein sequence ID" value="CAH1991421.1"/>
    <property type="molecule type" value="Genomic_DNA"/>
</dbReference>
<name>A0A9P0LBC6_ACAOB</name>
<keyword evidence="3" id="KW-1185">Reference proteome</keyword>
<proteinExistence type="predicted"/>
<organism evidence="2 3">
    <name type="scientific">Acanthoscelides obtectus</name>
    <name type="common">Bean weevil</name>
    <name type="synonym">Bruchus obtectus</name>
    <dbReference type="NCBI Taxonomy" id="200917"/>
    <lineage>
        <taxon>Eukaryota</taxon>
        <taxon>Metazoa</taxon>
        <taxon>Ecdysozoa</taxon>
        <taxon>Arthropoda</taxon>
        <taxon>Hexapoda</taxon>
        <taxon>Insecta</taxon>
        <taxon>Pterygota</taxon>
        <taxon>Neoptera</taxon>
        <taxon>Endopterygota</taxon>
        <taxon>Coleoptera</taxon>
        <taxon>Polyphaga</taxon>
        <taxon>Cucujiformia</taxon>
        <taxon>Chrysomeloidea</taxon>
        <taxon>Chrysomelidae</taxon>
        <taxon>Bruchinae</taxon>
        <taxon>Bruchini</taxon>
        <taxon>Acanthoscelides</taxon>
    </lineage>
</organism>
<sequence>MKKATTYKKCSTKKPNSVISLPNDKMHQSYPLKINEKKVKNVKVLVQKYVPKADYWYYNEILSDIDGEENLENIEDSEEPAYDSDSSFI</sequence>
<dbReference type="AlphaFoldDB" id="A0A9P0LBC6"/>